<dbReference type="PANTHER" id="PTHR28037">
    <property type="entry name" value="ALCOHOL O-ACETYLTRANSFERASE 1-RELATED"/>
    <property type="match status" value="1"/>
</dbReference>
<name>A0A3M9YFL5_9PEZI</name>
<reference evidence="1 2" key="1">
    <citation type="submission" date="2018-10" db="EMBL/GenBank/DDBJ databases">
        <title>Genome sequence of Verticillium nonalfalfae VnAa140.</title>
        <authorList>
            <person name="Stajich J.E."/>
            <person name="Kasson M.T."/>
        </authorList>
    </citation>
    <scope>NUCLEOTIDE SEQUENCE [LARGE SCALE GENOMIC DNA]</scope>
    <source>
        <strain evidence="1 2">VnAa140</strain>
    </source>
</reference>
<protein>
    <recommendedName>
        <fullName evidence="3">O-acyltransferase WSD1 C-terminal domain-containing protein</fullName>
    </recommendedName>
</protein>
<dbReference type="Proteomes" id="UP000267145">
    <property type="component" value="Unassembled WGS sequence"/>
</dbReference>
<dbReference type="EMBL" id="RBVV01000017">
    <property type="protein sequence ID" value="RNJ59363.1"/>
    <property type="molecule type" value="Genomic_DNA"/>
</dbReference>
<gene>
    <name evidence="1" type="ORF">D7B24_002741</name>
</gene>
<comment type="caution">
    <text evidence="1">The sequence shown here is derived from an EMBL/GenBank/DDBJ whole genome shotgun (WGS) entry which is preliminary data.</text>
</comment>
<dbReference type="GO" id="GO:0008080">
    <property type="term" value="F:N-acetyltransferase activity"/>
    <property type="evidence" value="ECO:0007669"/>
    <property type="project" value="TreeGrafter"/>
</dbReference>
<organism evidence="1 2">
    <name type="scientific">Verticillium nonalfalfae</name>
    <dbReference type="NCBI Taxonomy" id="1051616"/>
    <lineage>
        <taxon>Eukaryota</taxon>
        <taxon>Fungi</taxon>
        <taxon>Dikarya</taxon>
        <taxon>Ascomycota</taxon>
        <taxon>Pezizomycotina</taxon>
        <taxon>Sordariomycetes</taxon>
        <taxon>Hypocreomycetidae</taxon>
        <taxon>Glomerellales</taxon>
        <taxon>Plectosphaerellaceae</taxon>
        <taxon>Verticillium</taxon>
    </lineage>
</organism>
<sequence length="132" mass="14130">MASAFGGSMKAELGRFPKNNAWATLHHITDLEAHCRDQIGTAREYTYELSNLGTMRVAPTTGGGIILERLIFTQCGMVAGPALGINCASVQGGPLIISITWQDGIVEEDLVGHVARELEQRLVTASDTFATV</sequence>
<evidence type="ECO:0000313" key="1">
    <source>
        <dbReference type="EMBL" id="RNJ59363.1"/>
    </source>
</evidence>
<proteinExistence type="predicted"/>
<dbReference type="GeneID" id="39606430"/>
<accession>A0A3M9YFL5</accession>
<evidence type="ECO:0008006" key="3">
    <source>
        <dbReference type="Google" id="ProtNLM"/>
    </source>
</evidence>
<dbReference type="InterPro" id="IPR052058">
    <property type="entry name" value="Alcohol_O-acetyltransferase"/>
</dbReference>
<dbReference type="AlphaFoldDB" id="A0A3M9YFL5"/>
<evidence type="ECO:0000313" key="2">
    <source>
        <dbReference type="Proteomes" id="UP000267145"/>
    </source>
</evidence>
<keyword evidence="2" id="KW-1185">Reference proteome</keyword>
<dbReference type="RefSeq" id="XP_028497521.1">
    <property type="nucleotide sequence ID" value="XM_028636942.1"/>
</dbReference>
<dbReference type="PANTHER" id="PTHR28037:SF1">
    <property type="entry name" value="ALCOHOL O-ACETYLTRANSFERASE 1-RELATED"/>
    <property type="match status" value="1"/>
</dbReference>